<gene>
    <name evidence="8" type="primary">Tb08.30P3.120</name>
    <name evidence="7" type="ORF">Tb927.8.7600</name>
</gene>
<dbReference type="GO" id="GO:0005783">
    <property type="term" value="C:endoplasmic reticulum"/>
    <property type="evidence" value="ECO:0000314"/>
    <property type="project" value="GeneDB"/>
</dbReference>
<protein>
    <submittedName>
        <fullName evidence="7">Amino acid transporter, putative</fullName>
    </submittedName>
</protein>
<evidence type="ECO:0000256" key="5">
    <source>
        <dbReference type="SAM" id="Phobius"/>
    </source>
</evidence>
<proteinExistence type="predicted"/>
<dbReference type="OrthoDB" id="242977at2759"/>
<feature type="transmembrane region" description="Helical" evidence="5">
    <location>
        <begin position="406"/>
        <end position="426"/>
    </location>
</feature>
<organism evidence="7 9">
    <name type="scientific">Trypanosoma brucei brucei (strain 927/4 GUTat10.1)</name>
    <dbReference type="NCBI Taxonomy" id="185431"/>
    <lineage>
        <taxon>Eukaryota</taxon>
        <taxon>Discoba</taxon>
        <taxon>Euglenozoa</taxon>
        <taxon>Kinetoplastea</taxon>
        <taxon>Metakinetoplastina</taxon>
        <taxon>Trypanosomatida</taxon>
        <taxon>Trypanosomatidae</taxon>
        <taxon>Trypanosoma</taxon>
    </lineage>
</organism>
<evidence type="ECO:0000313" key="9">
    <source>
        <dbReference type="Proteomes" id="UP000008524"/>
    </source>
</evidence>
<evidence type="ECO:0000256" key="4">
    <source>
        <dbReference type="ARBA" id="ARBA00023136"/>
    </source>
</evidence>
<keyword evidence="9" id="KW-1185">Reference proteome</keyword>
<dbReference type="FunCoup" id="Q57V81">
    <property type="interactions" value="156"/>
</dbReference>
<reference evidence="8" key="1">
    <citation type="journal article" date="2005" name="Science">
        <title>Comparative genomics of trypanosomatid parasitic protozoa.</title>
        <authorList>
            <person name="El-Sayed N.M."/>
            <person name="Myler P.J."/>
            <person name="Blandin G."/>
            <person name="Berriman M."/>
            <person name="Crabtree J."/>
            <person name="Aggarwal G."/>
            <person name="Caler E."/>
            <person name="Renauld H."/>
            <person name="Worthey E.A."/>
            <person name="Hertz-Fowler C."/>
            <person name="Ghedin E."/>
            <person name="Peacock C."/>
            <person name="Bartholomeu D.C."/>
            <person name="Haas B.J."/>
            <person name="Tran A.N."/>
            <person name="Wortman J.R."/>
            <person name="Alsmark U.C."/>
            <person name="Angiuoli S."/>
            <person name="Anupama A."/>
            <person name="Badger J."/>
            <person name="Bringaud F."/>
            <person name="Cadag E."/>
            <person name="Carlton J.M."/>
            <person name="Cerqueira G.C."/>
            <person name="Creasy T."/>
            <person name="Delcher A.L."/>
            <person name="Djikeng A."/>
            <person name="Embley T.M."/>
            <person name="Hauser C."/>
            <person name="Ivens A.C."/>
            <person name="Kummerfeld S.K."/>
            <person name="Pereira-Leal J.B."/>
            <person name="Nilsson D."/>
            <person name="Peterson J."/>
            <person name="Salzberg S.L."/>
            <person name="Shallom J."/>
            <person name="Silva J.C."/>
            <person name="Sundaram J."/>
            <person name="Westenberger S."/>
            <person name="White O."/>
            <person name="Melville S.E."/>
            <person name="Donelson J.E."/>
            <person name="Andersson B."/>
            <person name="Stuart K.D."/>
            <person name="Hall N."/>
        </authorList>
    </citation>
    <scope>NUCLEOTIDE SEQUENCE</scope>
    <source>
        <strain evidence="8">927/4 GUTat10.1</strain>
    </source>
</reference>
<feature type="transmembrane region" description="Helical" evidence="5">
    <location>
        <begin position="39"/>
        <end position="63"/>
    </location>
</feature>
<sequence>MHSNNYVPSRHLTIRLVPRKSTRCQQKRLSQNTRKQQCWYAIFPLTLLLSPYLIFSISIKCVTTKTLNHQKKMTSINAQPPNSATYSQDDHGSAEVVNLNAEVERPQPEERKDGGGCFARVSLFMATIIPPGGIAASAFNIASSTIGAGIVGLPSAANSSGLVMAMIYLIIITAMSVFTMHNLAVVADKSSARTFEEITGKLLGRGASYCLAGVRAFHGFSGCVAYVISVGDILSATLKGTNAPDFLKQKSGNHLLTSLMWLCFMLPLVIPRHIDSLRHVSTIAVSFIIYLVIVIVVHSCMNGLPENIKNVSVGKDDNAEIILFNSGNRAIEGLGVFMFAYVCQVVAVEIYMDMTDRSPRRFVLASAIALGICFALYVMTAFFGYMDFGRAVTGSVLLMYDPVNEPAIMVGFVGVLVKLCASYALLGMACRNGLYSIVGWDADKVAFWKHCIAVVTLSVVMLLCGLFIPNINTVLGFAGSISGGSLGFLFPALLVMYSGGFTWQKVGPFYYLTTYAVLLTGVIAIVFGTGATIWGTATG</sequence>
<dbReference type="eggNOG" id="KOG1305">
    <property type="taxonomic scope" value="Eukaryota"/>
</dbReference>
<dbReference type="PaxDb" id="5691-AAZ13523"/>
<keyword evidence="4 5" id="KW-0472">Membrane</keyword>
<dbReference type="InterPro" id="IPR013057">
    <property type="entry name" value="AA_transpt_TM"/>
</dbReference>
<feature type="transmembrane region" description="Helical" evidence="5">
    <location>
        <begin position="474"/>
        <end position="497"/>
    </location>
</feature>
<dbReference type="GO" id="GO:0005739">
    <property type="term" value="C:mitochondrion"/>
    <property type="evidence" value="ECO:0000314"/>
    <property type="project" value="GeneDB"/>
</dbReference>
<dbReference type="GO" id="GO:0005737">
    <property type="term" value="C:cytoplasm"/>
    <property type="evidence" value="ECO:0000314"/>
    <property type="project" value="GeneDB"/>
</dbReference>
<dbReference type="EMBL" id="CP000071">
    <property type="protein sequence ID" value="AAZ13523.1"/>
    <property type="molecule type" value="Genomic_DNA"/>
</dbReference>
<dbReference type="GO" id="GO:0005743">
    <property type="term" value="C:mitochondrial inner membrane"/>
    <property type="evidence" value="ECO:0007005"/>
    <property type="project" value="GeneDB"/>
</dbReference>
<feature type="domain" description="Amino acid transporter transmembrane" evidence="6">
    <location>
        <begin position="135"/>
        <end position="533"/>
    </location>
</feature>
<dbReference type="EMBL" id="AC159445">
    <property type="protein sequence ID" value="AAX70486.1"/>
    <property type="molecule type" value="Genomic_DNA"/>
</dbReference>
<reference evidence="8 9" key="2">
    <citation type="journal article" date="2005" name="Science">
        <title>The genome of the African trypanosome Trypanosoma brucei.</title>
        <authorList>
            <person name="Berriman M."/>
            <person name="Ghedin E."/>
            <person name="Hertz-Fowler C."/>
            <person name="Blandin G."/>
            <person name="Renauld H."/>
            <person name="Bartholomeu D.C."/>
            <person name="Lennard N.J."/>
            <person name="Caler E."/>
            <person name="Hamlin N.E."/>
            <person name="Haas B."/>
            <person name="Bohme U."/>
            <person name="Hannick L."/>
            <person name="Aslett M.A."/>
            <person name="Shallom J."/>
            <person name="Marcello L."/>
            <person name="Hou L."/>
            <person name="Wickstead B."/>
            <person name="Alsmark U.C."/>
            <person name="Arrowsmith C."/>
            <person name="Atkin R.J."/>
            <person name="Barron A.J."/>
            <person name="Bringaud F."/>
            <person name="Brooks K."/>
            <person name="Carrington M."/>
            <person name="Cherevach I."/>
            <person name="Chillingworth T.J."/>
            <person name="Churcher C."/>
            <person name="Clark L.N."/>
            <person name="Corton C.H."/>
            <person name="Cronin A."/>
            <person name="Davies R.M."/>
            <person name="Doggett J."/>
            <person name="Djikeng A."/>
            <person name="Feldblyum T."/>
            <person name="Field M.C."/>
            <person name="Fraser A."/>
            <person name="Goodhead I."/>
            <person name="Hance Z."/>
            <person name="Harper D."/>
            <person name="Harris B.R."/>
            <person name="Hauser H."/>
            <person name="Hostetler J."/>
            <person name="Ivens A."/>
            <person name="Jagels K."/>
            <person name="Johnson D."/>
            <person name="Johnson J."/>
            <person name="Jones K."/>
            <person name="Kerhornou A.X."/>
            <person name="Koo H."/>
            <person name="Larke N."/>
            <person name="Landfear S."/>
            <person name="Larkin C."/>
            <person name="Leech V."/>
            <person name="Line A."/>
            <person name="Lord A."/>
            <person name="Macleod A."/>
            <person name="Mooney P.J."/>
            <person name="Moule S."/>
            <person name="Martin D.M."/>
            <person name="Morgan G.W."/>
            <person name="Mungall K."/>
            <person name="Norbertczak H."/>
            <person name="Ormond D."/>
            <person name="Pai G."/>
            <person name="Peacock C.S."/>
            <person name="Peterson J."/>
            <person name="Quail M.A."/>
            <person name="Rabbinowitsch E."/>
            <person name="Rajandream M.A."/>
            <person name="Reitter C."/>
            <person name="Salzberg S.L."/>
            <person name="Sanders M."/>
            <person name="Schobel S."/>
            <person name="Sharp S."/>
            <person name="Simmonds M."/>
            <person name="Simpson A.J."/>
            <person name="Tallon L."/>
            <person name="Turner C.M."/>
            <person name="Tait A."/>
            <person name="Tivey A.R."/>
            <person name="Van Aken S."/>
            <person name="Walker D."/>
            <person name="Wanless D."/>
            <person name="Wang S."/>
            <person name="White B."/>
            <person name="White O."/>
            <person name="Whitehead S."/>
            <person name="Woodward J."/>
            <person name="Wortman J."/>
            <person name="Adams M.D."/>
            <person name="Embley T.M."/>
            <person name="Gull K."/>
            <person name="Ullu E."/>
            <person name="Barry J.D."/>
            <person name="Fairlamb A.H."/>
            <person name="Opperdoes F."/>
            <person name="Barrell B.G."/>
            <person name="Donelson J.E."/>
            <person name="Hall N."/>
            <person name="Fraser C.M."/>
            <person name="Melville S.E."/>
            <person name="El-Sayed N.M."/>
        </authorList>
    </citation>
    <scope>NUCLEOTIDE SEQUENCE [LARGE SCALE GENOMIC DNA]</scope>
    <source>
        <strain evidence="8 9">927/4 GUTat10.1</strain>
    </source>
</reference>
<dbReference type="GO" id="GO:0015179">
    <property type="term" value="F:L-amino acid transmembrane transporter activity"/>
    <property type="evidence" value="ECO:0000318"/>
    <property type="project" value="GO_Central"/>
</dbReference>
<evidence type="ECO:0000313" key="7">
    <source>
        <dbReference type="EMBL" id="AAX70486.1"/>
    </source>
</evidence>
<reference evidence="8" key="4">
    <citation type="submission" date="2005-04" db="EMBL/GenBank/DDBJ databases">
        <title>Sequencing, closure, and annotation of Trypanosoma brucei chromosomes 2 through 8.</title>
        <authorList>
            <person name="Ghedin E."/>
            <person name="Blandin G."/>
            <person name="Bartholomeu D."/>
            <person name="Caler E."/>
            <person name="Haas B."/>
            <person name="Hannick L."/>
            <person name="Shallom J."/>
            <person name="Hou L."/>
            <person name="Djikeng A."/>
            <person name="Feldblyum T."/>
            <person name="Hostetler J."/>
            <person name="Johnson J."/>
            <person name="Jones K."/>
            <person name="Koo H.L."/>
            <person name="Larkin C."/>
            <person name="Pai G."/>
            <person name="Peterson J."/>
            <person name="Khalak H.G."/>
            <person name="Salzberg S."/>
            <person name="Simpson A.J."/>
            <person name="Tallon L."/>
            <person name="Van Aken S."/>
            <person name="Wanless D."/>
            <person name="White O."/>
            <person name="Wortman J."/>
            <person name="Fraser C.M."/>
            <person name="El-Sayed N.M.A."/>
        </authorList>
    </citation>
    <scope>NUCLEOTIDE SEQUENCE</scope>
    <source>
        <strain evidence="8">927/4 GUTat10.1</strain>
    </source>
</reference>
<feature type="transmembrane region" description="Helical" evidence="5">
    <location>
        <begin position="447"/>
        <end position="468"/>
    </location>
</feature>
<dbReference type="KEGG" id="tbr:Tb927.8.7600"/>
<dbReference type="GO" id="GO:0003333">
    <property type="term" value="P:amino acid transmembrane transport"/>
    <property type="evidence" value="ECO:0000318"/>
    <property type="project" value="GO_Central"/>
</dbReference>
<feature type="transmembrane region" description="Helical" evidence="5">
    <location>
        <begin position="333"/>
        <end position="351"/>
    </location>
</feature>
<dbReference type="GO" id="GO:0005275">
    <property type="term" value="F:amine transmembrane transporter activity"/>
    <property type="evidence" value="ECO:0000255"/>
    <property type="project" value="GeneDB"/>
</dbReference>
<dbReference type="AlphaFoldDB" id="Q57V81"/>
<dbReference type="Pfam" id="PF01490">
    <property type="entry name" value="Aa_trans"/>
    <property type="match status" value="1"/>
</dbReference>
<name>Q57V81_TRYB2</name>
<accession>Q57V81</accession>
<feature type="transmembrane region" description="Helical" evidence="5">
    <location>
        <begin position="251"/>
        <end position="270"/>
    </location>
</feature>
<evidence type="ECO:0000256" key="2">
    <source>
        <dbReference type="ARBA" id="ARBA00022692"/>
    </source>
</evidence>
<dbReference type="PANTHER" id="PTHR22950:SF369">
    <property type="entry name" value="ACID TRANSPORTER 1, PUTATIVE-RELATED"/>
    <property type="match status" value="1"/>
</dbReference>
<feature type="transmembrane region" description="Helical" evidence="5">
    <location>
        <begin position="363"/>
        <end position="386"/>
    </location>
</feature>
<feature type="transmembrane region" description="Helical" evidence="5">
    <location>
        <begin position="509"/>
        <end position="534"/>
    </location>
</feature>
<comment type="subcellular location">
    <subcellularLocation>
        <location evidence="1">Membrane</location>
        <topology evidence="1">Multi-pass membrane protein</topology>
    </subcellularLocation>
</comment>
<feature type="transmembrane region" description="Helical" evidence="5">
    <location>
        <begin position="282"/>
        <end position="304"/>
    </location>
</feature>
<feature type="transmembrane region" description="Helical" evidence="5">
    <location>
        <begin position="121"/>
        <end position="142"/>
    </location>
</feature>
<keyword evidence="3 5" id="KW-1133">Transmembrane helix</keyword>
<feature type="transmembrane region" description="Helical" evidence="5">
    <location>
        <begin position="207"/>
        <end position="231"/>
    </location>
</feature>
<evidence type="ECO:0000256" key="1">
    <source>
        <dbReference type="ARBA" id="ARBA00004141"/>
    </source>
</evidence>
<reference evidence="7" key="3">
    <citation type="submission" date="2005-04" db="EMBL/GenBank/DDBJ databases">
        <title>.</title>
        <authorList>
            <person name="Ghedin E."/>
            <person name="Blandin G."/>
            <person name="Bartholomeu D."/>
            <person name="Caler E."/>
            <person name="Haas B."/>
            <person name="Hannick L."/>
            <person name="Shallom J."/>
            <person name="Hou L."/>
            <person name="Djikeng A."/>
            <person name="Feldblyum T."/>
            <person name="Hostetler J."/>
            <person name="Johnson J."/>
            <person name="Jones K."/>
            <person name="Koo H.L."/>
            <person name="Larkin C."/>
            <person name="Pai G."/>
            <person name="Peterson J."/>
            <person name="Khalak H.G."/>
            <person name="Salzberg S."/>
            <person name="Simpson A.J."/>
            <person name="Tallon L."/>
            <person name="Van Aken S."/>
            <person name="Wanless D."/>
            <person name="White O."/>
            <person name="Wortman J."/>
            <person name="Fraser C.M."/>
            <person name="El-Sayed N.M.A."/>
        </authorList>
    </citation>
    <scope>NUCLEOTIDE SEQUENCE</scope>
    <source>
        <strain evidence="7">GUTat10.1</strain>
    </source>
</reference>
<dbReference type="GeneID" id="3659767"/>
<dbReference type="RefSeq" id="XP_847589.1">
    <property type="nucleotide sequence ID" value="XM_842496.1"/>
</dbReference>
<evidence type="ECO:0000313" key="8">
    <source>
        <dbReference type="EMBL" id="AAZ13523.1"/>
    </source>
</evidence>
<accession>D6XME3</accession>
<dbReference type="GO" id="GO:0006865">
    <property type="term" value="P:amino acid transport"/>
    <property type="evidence" value="ECO:0000255"/>
    <property type="project" value="GeneDB"/>
</dbReference>
<dbReference type="OMA" id="CTIGLAG"/>
<dbReference type="GO" id="GO:0016020">
    <property type="term" value="C:membrane"/>
    <property type="evidence" value="ECO:0000318"/>
    <property type="project" value="GO_Central"/>
</dbReference>
<feature type="transmembrane region" description="Helical" evidence="5">
    <location>
        <begin position="162"/>
        <end position="186"/>
    </location>
</feature>
<dbReference type="PANTHER" id="PTHR22950">
    <property type="entry name" value="AMINO ACID TRANSPORTER"/>
    <property type="match status" value="1"/>
</dbReference>
<dbReference type="Proteomes" id="UP000008524">
    <property type="component" value="Chromosome 8"/>
</dbReference>
<evidence type="ECO:0000256" key="3">
    <source>
        <dbReference type="ARBA" id="ARBA00022989"/>
    </source>
</evidence>
<evidence type="ECO:0000259" key="6">
    <source>
        <dbReference type="Pfam" id="PF01490"/>
    </source>
</evidence>
<dbReference type="InParanoid" id="Q57V81"/>
<keyword evidence="2 5" id="KW-0812">Transmembrane</keyword>